<accession>A0A561UG48</accession>
<protein>
    <submittedName>
        <fullName evidence="2">Alpha/beta hydrolase family protein</fullName>
    </submittedName>
</protein>
<dbReference type="InterPro" id="IPR029058">
    <property type="entry name" value="AB_hydrolase_fold"/>
</dbReference>
<organism evidence="2 3">
    <name type="scientific">Kitasatospora viridis</name>
    <dbReference type="NCBI Taxonomy" id="281105"/>
    <lineage>
        <taxon>Bacteria</taxon>
        <taxon>Bacillati</taxon>
        <taxon>Actinomycetota</taxon>
        <taxon>Actinomycetes</taxon>
        <taxon>Kitasatosporales</taxon>
        <taxon>Streptomycetaceae</taxon>
        <taxon>Kitasatospora</taxon>
    </lineage>
</organism>
<feature type="domain" description="AB hydrolase-1" evidence="1">
    <location>
        <begin position="80"/>
        <end position="177"/>
    </location>
</feature>
<keyword evidence="2" id="KW-0378">Hydrolase</keyword>
<evidence type="ECO:0000313" key="2">
    <source>
        <dbReference type="EMBL" id="TWF98341.1"/>
    </source>
</evidence>
<dbReference type="InterPro" id="IPR000073">
    <property type="entry name" value="AB_hydrolase_1"/>
</dbReference>
<dbReference type="PANTHER" id="PTHR43433">
    <property type="entry name" value="HYDROLASE, ALPHA/BETA FOLD FAMILY PROTEIN"/>
    <property type="match status" value="1"/>
</dbReference>
<dbReference type="SUPFAM" id="SSF53474">
    <property type="entry name" value="alpha/beta-Hydrolases"/>
    <property type="match status" value="1"/>
</dbReference>
<dbReference type="Proteomes" id="UP000317940">
    <property type="component" value="Unassembled WGS sequence"/>
</dbReference>
<comment type="caution">
    <text evidence="2">The sequence shown here is derived from an EMBL/GenBank/DDBJ whole genome shotgun (WGS) entry which is preliminary data.</text>
</comment>
<dbReference type="Pfam" id="PF00561">
    <property type="entry name" value="Abhydrolase_1"/>
    <property type="match status" value="1"/>
</dbReference>
<reference evidence="2 3" key="1">
    <citation type="submission" date="2019-06" db="EMBL/GenBank/DDBJ databases">
        <title>Sequencing the genomes of 1000 actinobacteria strains.</title>
        <authorList>
            <person name="Klenk H.-P."/>
        </authorList>
    </citation>
    <scope>NUCLEOTIDE SEQUENCE [LARGE SCALE GENOMIC DNA]</scope>
    <source>
        <strain evidence="2 3">DSM 44826</strain>
    </source>
</reference>
<dbReference type="PANTHER" id="PTHR43433:SF5">
    <property type="entry name" value="AB HYDROLASE-1 DOMAIN-CONTAINING PROTEIN"/>
    <property type="match status" value="1"/>
</dbReference>
<proteinExistence type="predicted"/>
<dbReference type="EMBL" id="VIWT01000001">
    <property type="protein sequence ID" value="TWF98341.1"/>
    <property type="molecule type" value="Genomic_DNA"/>
</dbReference>
<gene>
    <name evidence="2" type="ORF">FHX73_112149</name>
</gene>
<name>A0A561UG48_9ACTN</name>
<dbReference type="InterPro" id="IPR050471">
    <property type="entry name" value="AB_hydrolase"/>
</dbReference>
<dbReference type="PROSITE" id="PS51257">
    <property type="entry name" value="PROKAR_LIPOPROTEIN"/>
    <property type="match status" value="1"/>
</dbReference>
<dbReference type="OrthoDB" id="3357906at2"/>
<dbReference type="AlphaFoldDB" id="A0A561UG48"/>
<keyword evidence="3" id="KW-1185">Reference proteome</keyword>
<sequence>MTRRRSWTGVASSLVFAAAVLSGCSGGIPSAGAAARCGSPTGPAARALRLRTADGVGLAAIEAGGGPRGVVLVPESGVSGGCGWWPYAAELVGHGFRVLLFDARCQGSSDCPASPGDGIADTAAAVDQLRRDGADRLAVLGASAGASAALAYAAHAAPGVRAVAALSADDFAQAGAAAPAVRLPVLMAVAADDPYASVDATRQLFAALGTPAVDRTLVVLPAGAGHGWELTADSAPAGFRAELLDFLTRRLA</sequence>
<evidence type="ECO:0000313" key="3">
    <source>
        <dbReference type="Proteomes" id="UP000317940"/>
    </source>
</evidence>
<dbReference type="RefSeq" id="WP_145904789.1">
    <property type="nucleotide sequence ID" value="NZ_BAAAMZ010000046.1"/>
</dbReference>
<dbReference type="GO" id="GO:0016787">
    <property type="term" value="F:hydrolase activity"/>
    <property type="evidence" value="ECO:0007669"/>
    <property type="project" value="UniProtKB-KW"/>
</dbReference>
<dbReference type="Gene3D" id="3.40.50.1820">
    <property type="entry name" value="alpha/beta hydrolase"/>
    <property type="match status" value="2"/>
</dbReference>
<evidence type="ECO:0000259" key="1">
    <source>
        <dbReference type="Pfam" id="PF00561"/>
    </source>
</evidence>